<evidence type="ECO:0000313" key="2">
    <source>
        <dbReference type="EMBL" id="MFC5067755.1"/>
    </source>
</evidence>
<feature type="chain" id="PRO_5047107193" evidence="1">
    <location>
        <begin position="25"/>
        <end position="118"/>
    </location>
</feature>
<protein>
    <submittedName>
        <fullName evidence="2">Uncharacterized protein</fullName>
    </submittedName>
</protein>
<dbReference type="EMBL" id="JBHSJF010000006">
    <property type="protein sequence ID" value="MFC5067755.1"/>
    <property type="molecule type" value="Genomic_DNA"/>
</dbReference>
<keyword evidence="1" id="KW-0732">Signal</keyword>
<organism evidence="2 3">
    <name type="scientific">Flaviflagellibacter deserti</name>
    <dbReference type="NCBI Taxonomy" id="2267266"/>
    <lineage>
        <taxon>Bacteria</taxon>
        <taxon>Pseudomonadati</taxon>
        <taxon>Pseudomonadota</taxon>
        <taxon>Alphaproteobacteria</taxon>
        <taxon>Hyphomicrobiales</taxon>
        <taxon>Flaviflagellibacter</taxon>
    </lineage>
</organism>
<accession>A0ABV9YY27</accession>
<evidence type="ECO:0000313" key="3">
    <source>
        <dbReference type="Proteomes" id="UP001595796"/>
    </source>
</evidence>
<name>A0ABV9YY27_9HYPH</name>
<dbReference type="RefSeq" id="WP_114956659.1">
    <property type="nucleotide sequence ID" value="NZ_JBHSJF010000006.1"/>
</dbReference>
<sequence>MKRFLLLAGSAMIFAVAQFGTADAQPRTAEGDCRAMSGTYGPSKIWWGRFSGARQSPIFDGNELRTSERCFAARPACDRWLYELKSEFQEMPRYNECRLGYAPGAPVAPWWAPKKPRG</sequence>
<keyword evidence="3" id="KW-1185">Reference proteome</keyword>
<proteinExistence type="predicted"/>
<feature type="signal peptide" evidence="1">
    <location>
        <begin position="1"/>
        <end position="24"/>
    </location>
</feature>
<comment type="caution">
    <text evidence="2">The sequence shown here is derived from an EMBL/GenBank/DDBJ whole genome shotgun (WGS) entry which is preliminary data.</text>
</comment>
<reference evidence="3" key="1">
    <citation type="journal article" date="2019" name="Int. J. Syst. Evol. Microbiol.">
        <title>The Global Catalogue of Microorganisms (GCM) 10K type strain sequencing project: providing services to taxonomists for standard genome sequencing and annotation.</title>
        <authorList>
            <consortium name="The Broad Institute Genomics Platform"/>
            <consortium name="The Broad Institute Genome Sequencing Center for Infectious Disease"/>
            <person name="Wu L."/>
            <person name="Ma J."/>
        </authorList>
    </citation>
    <scope>NUCLEOTIDE SEQUENCE [LARGE SCALE GENOMIC DNA]</scope>
    <source>
        <strain evidence="3">CGMCC 1.16444</strain>
    </source>
</reference>
<evidence type="ECO:0000256" key="1">
    <source>
        <dbReference type="SAM" id="SignalP"/>
    </source>
</evidence>
<dbReference type="Proteomes" id="UP001595796">
    <property type="component" value="Unassembled WGS sequence"/>
</dbReference>
<gene>
    <name evidence="2" type="ORF">ACFPFW_06965</name>
</gene>